<sequence>MATTLAPDARKNRKVALLAAGGALAMLGLGYASVPLYRLFCQVTGYGGTTQRATAEKLAGVKVAGKMIRVRFDANTAPGLPWMFKPQQVTQDLRIGERKIATFEARNLSGRPVTGTAIFNVSPEQAGKYFNKIQCFCFTEQKLLPGQDVRMPVIYYVDPAILDDPGASNIEEITLSYTFNETPESAAQANNSAGAKPLAFLAEKPLDRAQVRR</sequence>
<dbReference type="PIRSF" id="PIRSF005413">
    <property type="entry name" value="COX11"/>
    <property type="match status" value="1"/>
</dbReference>
<dbReference type="OrthoDB" id="9804841at2"/>
<reference evidence="11 12" key="1">
    <citation type="submission" date="2020-08" db="EMBL/GenBank/DDBJ databases">
        <title>Genomic Encyclopedia of Type Strains, Phase IV (KMG-IV): sequencing the most valuable type-strain genomes for metagenomic binning, comparative biology and taxonomic classification.</title>
        <authorList>
            <person name="Goeker M."/>
        </authorList>
    </citation>
    <scope>NUCLEOTIDE SEQUENCE [LARGE SCALE GENOMIC DNA]</scope>
    <source>
        <strain evidence="11 12">DSM 17507</strain>
    </source>
</reference>
<evidence type="ECO:0000256" key="5">
    <source>
        <dbReference type="ARBA" id="ARBA00022692"/>
    </source>
</evidence>
<evidence type="ECO:0000256" key="2">
    <source>
        <dbReference type="ARBA" id="ARBA00004382"/>
    </source>
</evidence>
<dbReference type="AlphaFoldDB" id="A0A7W7AAD1"/>
<evidence type="ECO:0000313" key="11">
    <source>
        <dbReference type="EMBL" id="MBB4613221.1"/>
    </source>
</evidence>
<dbReference type="RefSeq" id="WP_144905511.1">
    <property type="nucleotide sequence ID" value="NZ_JACHOA010000002.1"/>
</dbReference>
<comment type="similarity">
    <text evidence="3 10">Belongs to the COX11/CtaG family.</text>
</comment>
<dbReference type="Gene3D" id="2.60.370.10">
    <property type="entry name" value="Ctag/Cox11"/>
    <property type="match status" value="1"/>
</dbReference>
<evidence type="ECO:0000256" key="9">
    <source>
        <dbReference type="ARBA" id="ARBA00023136"/>
    </source>
</evidence>
<evidence type="ECO:0000256" key="6">
    <source>
        <dbReference type="ARBA" id="ARBA00022968"/>
    </source>
</evidence>
<comment type="subcellular location">
    <subcellularLocation>
        <location evidence="2 10">Cell inner membrane</location>
        <topology evidence="2 10">Single-pass type II membrane protein</topology>
        <orientation evidence="2 10">Periplasmic side</orientation>
    </subcellularLocation>
</comment>
<dbReference type="PANTHER" id="PTHR21320">
    <property type="entry name" value="CYTOCHROME C OXIDASE ASSEMBLY PROTEIN COX11-RELATED"/>
    <property type="match status" value="1"/>
</dbReference>
<dbReference type="Proteomes" id="UP000538566">
    <property type="component" value="Unassembled WGS sequence"/>
</dbReference>
<gene>
    <name evidence="10" type="primary">ctaG</name>
    <name evidence="11" type="ORF">GGR37_001480</name>
</gene>
<dbReference type="GO" id="GO:0005507">
    <property type="term" value="F:copper ion binding"/>
    <property type="evidence" value="ECO:0007669"/>
    <property type="project" value="InterPro"/>
</dbReference>
<dbReference type="GO" id="GO:0008535">
    <property type="term" value="P:respiratory chain complex IV assembly"/>
    <property type="evidence" value="ECO:0007669"/>
    <property type="project" value="UniProtKB-UniRule"/>
</dbReference>
<keyword evidence="8 10" id="KW-0186">Copper</keyword>
<comment type="caution">
    <text evidence="11">The sequence shown here is derived from an EMBL/GenBank/DDBJ whole genome shotgun (WGS) entry which is preliminary data.</text>
</comment>
<dbReference type="NCBIfam" id="NF003465">
    <property type="entry name" value="PRK05089.1"/>
    <property type="match status" value="1"/>
</dbReference>
<feature type="topological domain" description="Periplasmic" evidence="10">
    <location>
        <begin position="34"/>
        <end position="213"/>
    </location>
</feature>
<name>A0A7W7AAD1_9SPHN</name>
<dbReference type="FunFam" id="2.60.370.10:FF:000001">
    <property type="entry name" value="COX11 cytochrome c oxidase assembly homolog"/>
    <property type="match status" value="1"/>
</dbReference>
<organism evidence="11 12">
    <name type="scientific">Novosphingobium taihuense</name>
    <dbReference type="NCBI Taxonomy" id="260085"/>
    <lineage>
        <taxon>Bacteria</taxon>
        <taxon>Pseudomonadati</taxon>
        <taxon>Pseudomonadota</taxon>
        <taxon>Alphaproteobacteria</taxon>
        <taxon>Sphingomonadales</taxon>
        <taxon>Sphingomonadaceae</taxon>
        <taxon>Novosphingobium</taxon>
    </lineage>
</organism>
<evidence type="ECO:0000313" key="12">
    <source>
        <dbReference type="Proteomes" id="UP000538566"/>
    </source>
</evidence>
<dbReference type="InterPro" id="IPR007533">
    <property type="entry name" value="Cyt_c_oxidase_assmbl_CtaG"/>
</dbReference>
<protein>
    <recommendedName>
        <fullName evidence="4 10">Cytochrome c oxidase assembly protein CtaG</fullName>
    </recommendedName>
</protein>
<keyword evidence="7 10" id="KW-1133">Transmembrane helix</keyword>
<evidence type="ECO:0000256" key="7">
    <source>
        <dbReference type="ARBA" id="ARBA00022989"/>
    </source>
</evidence>
<evidence type="ECO:0000256" key="10">
    <source>
        <dbReference type="HAMAP-Rule" id="MF_00155"/>
    </source>
</evidence>
<dbReference type="GO" id="GO:0005886">
    <property type="term" value="C:plasma membrane"/>
    <property type="evidence" value="ECO:0007669"/>
    <property type="project" value="UniProtKB-SubCell"/>
</dbReference>
<accession>A0A7W7AAD1</accession>
<dbReference type="HAMAP" id="MF_00155">
    <property type="entry name" value="CtaG"/>
    <property type="match status" value="1"/>
</dbReference>
<dbReference type="SUPFAM" id="SSF110111">
    <property type="entry name" value="Ctag/Cox11"/>
    <property type="match status" value="1"/>
</dbReference>
<proteinExistence type="inferred from homology"/>
<dbReference type="InterPro" id="IPR023471">
    <property type="entry name" value="CtaG/Cox11_dom_sf"/>
</dbReference>
<dbReference type="EMBL" id="JACHOA010000002">
    <property type="protein sequence ID" value="MBB4613221.1"/>
    <property type="molecule type" value="Genomic_DNA"/>
</dbReference>
<keyword evidence="12" id="KW-1185">Reference proteome</keyword>
<keyword evidence="5 10" id="KW-0812">Transmembrane</keyword>
<keyword evidence="9 10" id="KW-0472">Membrane</keyword>
<keyword evidence="10" id="KW-1003">Cell membrane</keyword>
<evidence type="ECO:0000256" key="8">
    <source>
        <dbReference type="ARBA" id="ARBA00023008"/>
    </source>
</evidence>
<feature type="topological domain" description="Cytoplasmic" evidence="10">
    <location>
        <begin position="1"/>
        <end position="10"/>
    </location>
</feature>
<comment type="function">
    <text evidence="1 10">Exerts its effect at some terminal stage of cytochrome c oxidase synthesis, probably by being involved in the insertion of the copper B into subunit I.</text>
</comment>
<dbReference type="PANTHER" id="PTHR21320:SF3">
    <property type="entry name" value="CYTOCHROME C OXIDASE ASSEMBLY PROTEIN COX11, MITOCHONDRIAL-RELATED"/>
    <property type="match status" value="1"/>
</dbReference>
<keyword evidence="10" id="KW-0997">Cell inner membrane</keyword>
<dbReference type="Pfam" id="PF04442">
    <property type="entry name" value="CtaG_Cox11"/>
    <property type="match status" value="1"/>
</dbReference>
<evidence type="ECO:0000256" key="4">
    <source>
        <dbReference type="ARBA" id="ARBA00015384"/>
    </source>
</evidence>
<keyword evidence="6 10" id="KW-0735">Signal-anchor</keyword>
<evidence type="ECO:0000256" key="1">
    <source>
        <dbReference type="ARBA" id="ARBA00004007"/>
    </source>
</evidence>
<evidence type="ECO:0000256" key="3">
    <source>
        <dbReference type="ARBA" id="ARBA00009620"/>
    </source>
</evidence>